<dbReference type="OrthoDB" id="9449045at2759"/>
<dbReference type="EC" id="2.4.2.8" evidence="5 13"/>
<evidence type="ECO:0000256" key="9">
    <source>
        <dbReference type="ARBA" id="ARBA00022723"/>
    </source>
</evidence>
<keyword evidence="7 13" id="KW-0328">Glycosyltransferase</keyword>
<sequence length="231" mass="26367">MAKSETLVIEDDFKGFPVNCFCIANGMKNDLENVLIPGGLVEDRIERMACDVATEMGEEHFTALCVLKGGHQFFSSLVSKIRQFYRLASYTKNANKDFDCDQIREEFIRIKSYEDNVSTGKVQIFGIENLESLKNKNVLIVEDIIDSGKTMQKLLQTLKDYELKSCRVSALFLKRNEISKLTPDFVGFEIPDKFIVGCSLDYNERFRGLNHVCILNENARIKYSNKSNSNN</sequence>
<dbReference type="InterPro" id="IPR005904">
    <property type="entry name" value="Hxn_phspho_trans"/>
</dbReference>
<keyword evidence="16" id="KW-1185">Reference proteome</keyword>
<gene>
    <name evidence="15" type="ORF">B4U80_05466</name>
</gene>
<dbReference type="NCBIfam" id="TIGR01203">
    <property type="entry name" value="HGPRTase"/>
    <property type="match status" value="1"/>
</dbReference>
<dbReference type="GO" id="GO:0005829">
    <property type="term" value="C:cytosol"/>
    <property type="evidence" value="ECO:0007669"/>
    <property type="project" value="TreeGrafter"/>
</dbReference>
<dbReference type="GO" id="GO:0006178">
    <property type="term" value="P:guanine salvage"/>
    <property type="evidence" value="ECO:0007669"/>
    <property type="project" value="TreeGrafter"/>
</dbReference>
<dbReference type="VEuPathDB" id="VectorBase:LDEU000120"/>
<dbReference type="EMBL" id="NCKV01000026">
    <property type="protein sequence ID" value="RWS31920.1"/>
    <property type="molecule type" value="Genomic_DNA"/>
</dbReference>
<evidence type="ECO:0000256" key="3">
    <source>
        <dbReference type="ARBA" id="ARBA00004669"/>
    </source>
</evidence>
<dbReference type="UniPathway" id="UPA00591">
    <property type="reaction ID" value="UER00648"/>
</dbReference>
<keyword evidence="8 13" id="KW-0808">Transferase</keyword>
<dbReference type="InterPro" id="IPR000836">
    <property type="entry name" value="PRTase_dom"/>
</dbReference>
<accession>A0A443SWN2</accession>
<dbReference type="GO" id="GO:0004422">
    <property type="term" value="F:hypoxanthine phosphoribosyltransferase activity"/>
    <property type="evidence" value="ECO:0007669"/>
    <property type="project" value="InterPro"/>
</dbReference>
<dbReference type="GO" id="GO:0046100">
    <property type="term" value="P:hypoxanthine metabolic process"/>
    <property type="evidence" value="ECO:0007669"/>
    <property type="project" value="TreeGrafter"/>
</dbReference>
<dbReference type="GO" id="GO:0032263">
    <property type="term" value="P:GMP salvage"/>
    <property type="evidence" value="ECO:0007669"/>
    <property type="project" value="TreeGrafter"/>
</dbReference>
<evidence type="ECO:0000313" key="15">
    <source>
        <dbReference type="EMBL" id="RWS31920.1"/>
    </source>
</evidence>
<keyword evidence="10 13" id="KW-0660">Purine salvage</keyword>
<protein>
    <recommendedName>
        <fullName evidence="5 13">Hypoxanthine phosphoribosyltransferase</fullName>
        <ecNumber evidence="5 13">2.4.2.8</ecNumber>
    </recommendedName>
</protein>
<dbReference type="GO" id="GO:0000287">
    <property type="term" value="F:magnesium ion binding"/>
    <property type="evidence" value="ECO:0007669"/>
    <property type="project" value="TreeGrafter"/>
</dbReference>
<comment type="subcellular location">
    <subcellularLocation>
        <location evidence="2 13">Cytoplasm</location>
    </subcellularLocation>
</comment>
<dbReference type="PANTHER" id="PTHR43340:SF1">
    <property type="entry name" value="HYPOXANTHINE PHOSPHORIBOSYLTRANSFERASE"/>
    <property type="match status" value="1"/>
</dbReference>
<keyword evidence="12 13" id="KW-0460">Magnesium</keyword>
<comment type="catalytic activity">
    <reaction evidence="13">
        <text>IMP + diphosphate = hypoxanthine + 5-phospho-alpha-D-ribose 1-diphosphate</text>
        <dbReference type="Rhea" id="RHEA:17973"/>
        <dbReference type="ChEBI" id="CHEBI:17368"/>
        <dbReference type="ChEBI" id="CHEBI:33019"/>
        <dbReference type="ChEBI" id="CHEBI:58017"/>
        <dbReference type="ChEBI" id="CHEBI:58053"/>
        <dbReference type="EC" id="2.4.2.8"/>
    </reaction>
</comment>
<evidence type="ECO:0000256" key="6">
    <source>
        <dbReference type="ARBA" id="ARBA00022490"/>
    </source>
</evidence>
<comment type="pathway">
    <text evidence="3 13">Purine metabolism; IMP biosynthesis via salvage pathway; IMP from hypoxanthine: step 1/1.</text>
</comment>
<dbReference type="SUPFAM" id="SSF53271">
    <property type="entry name" value="PRTase-like"/>
    <property type="match status" value="1"/>
</dbReference>
<dbReference type="GO" id="GO:0000166">
    <property type="term" value="F:nucleotide binding"/>
    <property type="evidence" value="ECO:0007669"/>
    <property type="project" value="UniProtKB-KW"/>
</dbReference>
<reference evidence="15 16" key="1">
    <citation type="journal article" date="2018" name="Gigascience">
        <title>Genomes of trombidid mites reveal novel predicted allergens and laterally-transferred genes associated with secondary metabolism.</title>
        <authorList>
            <person name="Dong X."/>
            <person name="Chaisiri K."/>
            <person name="Xia D."/>
            <person name="Armstrong S.D."/>
            <person name="Fang Y."/>
            <person name="Donnelly M.J."/>
            <person name="Kadowaki T."/>
            <person name="McGarry J.W."/>
            <person name="Darby A.C."/>
            <person name="Makepeace B.L."/>
        </authorList>
    </citation>
    <scope>NUCLEOTIDE SEQUENCE [LARGE SCALE GENOMIC DNA]</scope>
    <source>
        <strain evidence="15">UoL-UT</strain>
    </source>
</reference>
<dbReference type="Proteomes" id="UP000288716">
    <property type="component" value="Unassembled WGS sequence"/>
</dbReference>
<keyword evidence="9 13" id="KW-0479">Metal-binding</keyword>
<comment type="cofactor">
    <cofactor evidence="1 13">
        <name>Mg(2+)</name>
        <dbReference type="ChEBI" id="CHEBI:18420"/>
    </cofactor>
</comment>
<keyword evidence="11 13" id="KW-0547">Nucleotide-binding</keyword>
<evidence type="ECO:0000256" key="2">
    <source>
        <dbReference type="ARBA" id="ARBA00004496"/>
    </source>
</evidence>
<proteinExistence type="inferred from homology"/>
<evidence type="ECO:0000256" key="11">
    <source>
        <dbReference type="ARBA" id="ARBA00022741"/>
    </source>
</evidence>
<dbReference type="STRING" id="299467.A0A443SWN2"/>
<evidence type="ECO:0000256" key="10">
    <source>
        <dbReference type="ARBA" id="ARBA00022726"/>
    </source>
</evidence>
<comment type="similarity">
    <text evidence="4 13">Belongs to the purine/pyrimidine phosphoribosyltransferase family.</text>
</comment>
<dbReference type="CDD" id="cd06223">
    <property type="entry name" value="PRTases_typeI"/>
    <property type="match status" value="1"/>
</dbReference>
<evidence type="ECO:0000259" key="14">
    <source>
        <dbReference type="Pfam" id="PF00156"/>
    </source>
</evidence>
<dbReference type="AlphaFoldDB" id="A0A443SWN2"/>
<comment type="caution">
    <text evidence="15">The sequence shown here is derived from an EMBL/GenBank/DDBJ whole genome shotgun (WGS) entry which is preliminary data.</text>
</comment>
<feature type="domain" description="Phosphoribosyltransferase" evidence="14">
    <location>
        <begin position="41"/>
        <end position="202"/>
    </location>
</feature>
<dbReference type="PANTHER" id="PTHR43340">
    <property type="entry name" value="HYPOXANTHINE-GUANINE PHOSPHORIBOSYLTRANSFERASE"/>
    <property type="match status" value="1"/>
</dbReference>
<evidence type="ECO:0000256" key="8">
    <source>
        <dbReference type="ARBA" id="ARBA00022679"/>
    </source>
</evidence>
<dbReference type="GO" id="GO:0032264">
    <property type="term" value="P:IMP salvage"/>
    <property type="evidence" value="ECO:0007669"/>
    <property type="project" value="UniProtKB-UniPathway"/>
</dbReference>
<evidence type="ECO:0000256" key="1">
    <source>
        <dbReference type="ARBA" id="ARBA00001946"/>
    </source>
</evidence>
<dbReference type="FunFam" id="3.40.50.2020:FF:000053">
    <property type="entry name" value="Hypoxanthine phosphoribosyltransferase"/>
    <property type="match status" value="1"/>
</dbReference>
<evidence type="ECO:0000256" key="5">
    <source>
        <dbReference type="ARBA" id="ARBA00011895"/>
    </source>
</evidence>
<keyword evidence="6 13" id="KW-0963">Cytoplasm</keyword>
<evidence type="ECO:0000256" key="4">
    <source>
        <dbReference type="ARBA" id="ARBA00008391"/>
    </source>
</evidence>
<dbReference type="GO" id="GO:0006166">
    <property type="term" value="P:purine ribonucleoside salvage"/>
    <property type="evidence" value="ECO:0007669"/>
    <property type="project" value="UniProtKB-KW"/>
</dbReference>
<dbReference type="Gene3D" id="3.40.50.2020">
    <property type="match status" value="1"/>
</dbReference>
<name>A0A443SWN2_9ACAR</name>
<evidence type="ECO:0000256" key="12">
    <source>
        <dbReference type="ARBA" id="ARBA00022842"/>
    </source>
</evidence>
<dbReference type="InterPro" id="IPR029057">
    <property type="entry name" value="PRTase-like"/>
</dbReference>
<evidence type="ECO:0000313" key="16">
    <source>
        <dbReference type="Proteomes" id="UP000288716"/>
    </source>
</evidence>
<organism evidence="15 16">
    <name type="scientific">Leptotrombidium deliense</name>
    <dbReference type="NCBI Taxonomy" id="299467"/>
    <lineage>
        <taxon>Eukaryota</taxon>
        <taxon>Metazoa</taxon>
        <taxon>Ecdysozoa</taxon>
        <taxon>Arthropoda</taxon>
        <taxon>Chelicerata</taxon>
        <taxon>Arachnida</taxon>
        <taxon>Acari</taxon>
        <taxon>Acariformes</taxon>
        <taxon>Trombidiformes</taxon>
        <taxon>Prostigmata</taxon>
        <taxon>Anystina</taxon>
        <taxon>Parasitengona</taxon>
        <taxon>Trombiculoidea</taxon>
        <taxon>Trombiculidae</taxon>
        <taxon>Leptotrombidium</taxon>
    </lineage>
</organism>
<dbReference type="InterPro" id="IPR050408">
    <property type="entry name" value="HGPRT"/>
</dbReference>
<evidence type="ECO:0000256" key="13">
    <source>
        <dbReference type="RuleBase" id="RU364099"/>
    </source>
</evidence>
<dbReference type="Pfam" id="PF00156">
    <property type="entry name" value="Pribosyltran"/>
    <property type="match status" value="1"/>
</dbReference>
<evidence type="ECO:0000256" key="7">
    <source>
        <dbReference type="ARBA" id="ARBA00022676"/>
    </source>
</evidence>